<reference evidence="2 3" key="1">
    <citation type="submission" date="2016-10" db="EMBL/GenBank/DDBJ databases">
        <authorList>
            <person name="de Groot N.N."/>
        </authorList>
    </citation>
    <scope>NUCLEOTIDE SEQUENCE [LARGE SCALE GENOMIC DNA]</scope>
    <source>
        <strain evidence="2 3">CGMCC 4.3519</strain>
    </source>
</reference>
<feature type="compositionally biased region" description="Basic and acidic residues" evidence="1">
    <location>
        <begin position="285"/>
        <end position="299"/>
    </location>
</feature>
<keyword evidence="3" id="KW-1185">Reference proteome</keyword>
<sequence>MAGPQFSAPERARAGAPTSGVIHVRTRLTTGFTVLANALAQQPGSAVTIGVAAYIASLPDGAPVSITALCEHFSEGEILISRALRELEASGHLERRRERGPDGRVRTRTYFHDVPPGDDDPDPTPPPGRRRRPAPVRVPVPAPRTASGPAPLPSHPAPATAAPDPLPAVVRSPQAPPAPLGEADPHAVRVLASLRTVDPRLILSESEAARLAPDVARWLAAGVSPARIAETLTAGLPERLLARPARILAFRLGEPPLPAPALAPPPAKPVVLPLQTCDGCERAVRAAPPGRDRGPDGRPDAVALRPAALPYRGRSLPPSRPRGGRGEPRLRPGRPAALGARRHHRLRVRPRSPGGGLRAGRGPLPGPARSLRAVLSGSNRWPRAGRPRPAPYEGRCRMRGMTHPAVDWSQLRHAYGPADDIPVLFDRLTGGREDERVWHDLWSALCHQGTVYEASYAALPALADIAAGRAPGDRRQAVLMAGLIVAEADAAQRSRYASRIDELAPAARACLAEVPAGEPETFVYLAQSLLAFENVPVWSQQLDLLFEEFETECPECGAAVCVLLGEYADECDAELHPASPDELTGIGARVHAMALGAGRCEVADWVTRLFGHATCPECEARFGVSESVTG</sequence>
<feature type="region of interest" description="Disordered" evidence="1">
    <location>
        <begin position="285"/>
        <end position="396"/>
    </location>
</feature>
<feature type="region of interest" description="Disordered" evidence="1">
    <location>
        <begin position="93"/>
        <end position="182"/>
    </location>
</feature>
<evidence type="ECO:0000256" key="1">
    <source>
        <dbReference type="SAM" id="MobiDB-lite"/>
    </source>
</evidence>
<feature type="compositionally biased region" description="Basic residues" evidence="1">
    <location>
        <begin position="340"/>
        <end position="350"/>
    </location>
</feature>
<evidence type="ECO:0000313" key="2">
    <source>
        <dbReference type="EMBL" id="SEP86782.1"/>
    </source>
</evidence>
<proteinExistence type="predicted"/>
<dbReference type="STRING" id="403935.SAMN05216481_102319"/>
<gene>
    <name evidence="2" type="ORF">SAMN05216481_102319</name>
</gene>
<name>A0A1H9BCP8_9ACTN</name>
<organism evidence="2 3">
    <name type="scientific">Streptomyces radiopugnans</name>
    <dbReference type="NCBI Taxonomy" id="403935"/>
    <lineage>
        <taxon>Bacteria</taxon>
        <taxon>Bacillati</taxon>
        <taxon>Actinomycetota</taxon>
        <taxon>Actinomycetes</taxon>
        <taxon>Kitasatosporales</taxon>
        <taxon>Streptomycetaceae</taxon>
        <taxon>Streptomyces</taxon>
    </lineage>
</organism>
<accession>A0A1H9BCP8</accession>
<evidence type="ECO:0008006" key="4">
    <source>
        <dbReference type="Google" id="ProtNLM"/>
    </source>
</evidence>
<evidence type="ECO:0000313" key="3">
    <source>
        <dbReference type="Proteomes" id="UP000199055"/>
    </source>
</evidence>
<dbReference type="Proteomes" id="UP000199055">
    <property type="component" value="Unassembled WGS sequence"/>
</dbReference>
<dbReference type="AlphaFoldDB" id="A0A1H9BCP8"/>
<dbReference type="EMBL" id="FOET01000002">
    <property type="protein sequence ID" value="SEP86782.1"/>
    <property type="molecule type" value="Genomic_DNA"/>
</dbReference>
<protein>
    <recommendedName>
        <fullName evidence="4">Helix-turn-helix domain-containing protein</fullName>
    </recommendedName>
</protein>
<feature type="compositionally biased region" description="Basic and acidic residues" evidence="1">
    <location>
        <begin position="93"/>
        <end position="105"/>
    </location>
</feature>